<reference evidence="3 4" key="1">
    <citation type="submission" date="2019-07" db="EMBL/GenBank/DDBJ databases">
        <title>Sphingomonas AE3 Genome sequencing and assembly.</title>
        <authorList>
            <person name="Kim H."/>
        </authorList>
    </citation>
    <scope>NUCLEOTIDE SEQUENCE [LARGE SCALE GENOMIC DNA]</scope>
    <source>
        <strain evidence="3 4">AE3</strain>
    </source>
</reference>
<dbReference type="GO" id="GO:0016787">
    <property type="term" value="F:hydrolase activity"/>
    <property type="evidence" value="ECO:0007669"/>
    <property type="project" value="UniProtKB-KW"/>
</dbReference>
<dbReference type="InterPro" id="IPR006311">
    <property type="entry name" value="TAT_signal"/>
</dbReference>
<dbReference type="Proteomes" id="UP000321857">
    <property type="component" value="Chromosome"/>
</dbReference>
<dbReference type="InterPro" id="IPR002925">
    <property type="entry name" value="Dienelactn_hydro"/>
</dbReference>
<organism evidence="3 4">
    <name type="scientific">Sphingomonas xanthus</name>
    <dbReference type="NCBI Taxonomy" id="2594473"/>
    <lineage>
        <taxon>Bacteria</taxon>
        <taxon>Pseudomonadati</taxon>
        <taxon>Pseudomonadota</taxon>
        <taxon>Alphaproteobacteria</taxon>
        <taxon>Sphingomonadales</taxon>
        <taxon>Sphingomonadaceae</taxon>
        <taxon>Sphingomonas</taxon>
    </lineage>
</organism>
<dbReference type="InterPro" id="IPR029058">
    <property type="entry name" value="AB_hydrolase_fold"/>
</dbReference>
<dbReference type="EMBL" id="CP041659">
    <property type="protein sequence ID" value="QDP18843.1"/>
    <property type="molecule type" value="Genomic_DNA"/>
</dbReference>
<sequence>MNPNSLQQAIDLYDRFTHEGMDRRDFFARMTLIAGSATAASVLISAIAASPAAAAIVPADDKRLTTREMTFDKPAGYKAYVAEPLSRSPKASVLVIHENRGLTEHIRDVARRAALAGYRAVAVDFLSPGGGTPTNEDAAREAIGKLDLGRSTADAVTILQQLATSSRGGKVGAVGFCWGGAFVNRLAVAAGSDLDAGVVYYGPAPDPSEATRVVAPLLIHHAGLDERVARTLFPWVDALRAADKPVTYQGYDGANHAFNNDTSAERFDKEAADLAWGRTLRFFKRHLG</sequence>
<keyword evidence="1" id="KW-0472">Membrane</keyword>
<accession>A0A516IPJ2</accession>
<evidence type="ECO:0000256" key="1">
    <source>
        <dbReference type="SAM" id="Phobius"/>
    </source>
</evidence>
<dbReference type="KEGG" id="sxa:FMM02_02030"/>
<dbReference type="AlphaFoldDB" id="A0A516IPJ2"/>
<dbReference type="Pfam" id="PF01738">
    <property type="entry name" value="DLH"/>
    <property type="match status" value="1"/>
</dbReference>
<dbReference type="PANTHER" id="PTHR46623">
    <property type="entry name" value="CARBOXYMETHYLENEBUTENOLIDASE-RELATED"/>
    <property type="match status" value="1"/>
</dbReference>
<evidence type="ECO:0000313" key="4">
    <source>
        <dbReference type="Proteomes" id="UP000321857"/>
    </source>
</evidence>
<evidence type="ECO:0000259" key="2">
    <source>
        <dbReference type="Pfam" id="PF01738"/>
    </source>
</evidence>
<dbReference type="InterPro" id="IPR051049">
    <property type="entry name" value="Dienelactone_hydrolase-like"/>
</dbReference>
<feature type="transmembrane region" description="Helical" evidence="1">
    <location>
        <begin position="31"/>
        <end position="57"/>
    </location>
</feature>
<keyword evidence="1" id="KW-1133">Transmembrane helix</keyword>
<keyword evidence="4" id="KW-1185">Reference proteome</keyword>
<dbReference type="RefSeq" id="WP_147493303.1">
    <property type="nucleotide sequence ID" value="NZ_CP041659.1"/>
</dbReference>
<dbReference type="OrthoDB" id="9771666at2"/>
<keyword evidence="1" id="KW-0812">Transmembrane</keyword>
<proteinExistence type="predicted"/>
<gene>
    <name evidence="3" type="ORF">FMM02_02030</name>
</gene>
<keyword evidence="3" id="KW-0378">Hydrolase</keyword>
<name>A0A516IPJ2_9SPHN</name>
<feature type="domain" description="Dienelactone hydrolase" evidence="2">
    <location>
        <begin position="78"/>
        <end position="286"/>
    </location>
</feature>
<evidence type="ECO:0000313" key="3">
    <source>
        <dbReference type="EMBL" id="QDP18843.1"/>
    </source>
</evidence>
<dbReference type="PROSITE" id="PS51318">
    <property type="entry name" value="TAT"/>
    <property type="match status" value="1"/>
</dbReference>
<dbReference type="SUPFAM" id="SSF53474">
    <property type="entry name" value="alpha/beta-Hydrolases"/>
    <property type="match status" value="1"/>
</dbReference>
<protein>
    <submittedName>
        <fullName evidence="3">Dienelactone hydrolase family protein</fullName>
    </submittedName>
</protein>
<dbReference type="Gene3D" id="3.40.50.1820">
    <property type="entry name" value="alpha/beta hydrolase"/>
    <property type="match status" value="1"/>
</dbReference>
<dbReference type="PANTHER" id="PTHR46623:SF6">
    <property type="entry name" value="ALPHA_BETA-HYDROLASES SUPERFAMILY PROTEIN"/>
    <property type="match status" value="1"/>
</dbReference>